<accession>A0AAN9R5L1</accession>
<dbReference type="EMBL" id="JAYMYQ010000001">
    <property type="protein sequence ID" value="KAK7358789.1"/>
    <property type="molecule type" value="Genomic_DNA"/>
</dbReference>
<gene>
    <name evidence="1" type="ORF">VNO77_00728</name>
</gene>
<dbReference type="AlphaFoldDB" id="A0AAN9R5L1"/>
<dbReference type="Proteomes" id="UP001367508">
    <property type="component" value="Unassembled WGS sequence"/>
</dbReference>
<name>A0AAN9R5L1_CANGL</name>
<keyword evidence="2" id="KW-1185">Reference proteome</keyword>
<protein>
    <submittedName>
        <fullName evidence="1">Uncharacterized protein</fullName>
    </submittedName>
</protein>
<sequence length="129" mass="14700">MLISPTRHVWIIVLVILYGPEQNPFIVQRKPSYLELVLENQTNTQSQNLHLILLLIVTVSFMQLTHYNRDEMKSIQNLMMFVVSTSSAKGIIDGRNTEITRPNGSPKGLHKALSKLEAIFPEEAFHSTQ</sequence>
<comment type="caution">
    <text evidence="1">The sequence shown here is derived from an EMBL/GenBank/DDBJ whole genome shotgun (WGS) entry which is preliminary data.</text>
</comment>
<evidence type="ECO:0000313" key="1">
    <source>
        <dbReference type="EMBL" id="KAK7358789.1"/>
    </source>
</evidence>
<reference evidence="1 2" key="1">
    <citation type="submission" date="2024-01" db="EMBL/GenBank/DDBJ databases">
        <title>The genomes of 5 underutilized Papilionoideae crops provide insights into root nodulation and disease resistanc.</title>
        <authorList>
            <person name="Jiang F."/>
        </authorList>
    </citation>
    <scope>NUCLEOTIDE SEQUENCE [LARGE SCALE GENOMIC DNA]</scope>
    <source>
        <strain evidence="1">LVBAO_FW01</strain>
        <tissue evidence="1">Leaves</tissue>
    </source>
</reference>
<organism evidence="1 2">
    <name type="scientific">Canavalia gladiata</name>
    <name type="common">Sword bean</name>
    <name type="synonym">Dolichos gladiatus</name>
    <dbReference type="NCBI Taxonomy" id="3824"/>
    <lineage>
        <taxon>Eukaryota</taxon>
        <taxon>Viridiplantae</taxon>
        <taxon>Streptophyta</taxon>
        <taxon>Embryophyta</taxon>
        <taxon>Tracheophyta</taxon>
        <taxon>Spermatophyta</taxon>
        <taxon>Magnoliopsida</taxon>
        <taxon>eudicotyledons</taxon>
        <taxon>Gunneridae</taxon>
        <taxon>Pentapetalae</taxon>
        <taxon>rosids</taxon>
        <taxon>fabids</taxon>
        <taxon>Fabales</taxon>
        <taxon>Fabaceae</taxon>
        <taxon>Papilionoideae</taxon>
        <taxon>50 kb inversion clade</taxon>
        <taxon>NPAAA clade</taxon>
        <taxon>indigoferoid/millettioid clade</taxon>
        <taxon>Phaseoleae</taxon>
        <taxon>Canavalia</taxon>
    </lineage>
</organism>
<proteinExistence type="predicted"/>
<evidence type="ECO:0000313" key="2">
    <source>
        <dbReference type="Proteomes" id="UP001367508"/>
    </source>
</evidence>